<proteinExistence type="inferred from homology"/>
<evidence type="ECO:0000256" key="5">
    <source>
        <dbReference type="ARBA" id="ARBA00022989"/>
    </source>
</evidence>
<comment type="caution">
    <text evidence="9">The sequence shown here is derived from an EMBL/GenBank/DDBJ whole genome shotgun (WGS) entry which is preliminary data.</text>
</comment>
<dbReference type="Pfam" id="PF05875">
    <property type="entry name" value="Ceramidase"/>
    <property type="match status" value="1"/>
</dbReference>
<dbReference type="RefSeq" id="XP_064663766.1">
    <property type="nucleotide sequence ID" value="XM_064797532.1"/>
</dbReference>
<dbReference type="GeneID" id="89921616"/>
<dbReference type="Proteomes" id="UP001337655">
    <property type="component" value="Unassembled WGS sequence"/>
</dbReference>
<evidence type="ECO:0000256" key="7">
    <source>
        <dbReference type="PIRSR" id="PIRSR608901-2"/>
    </source>
</evidence>
<keyword evidence="3 8" id="KW-0812">Transmembrane</keyword>
<keyword evidence="10" id="KW-1185">Reference proteome</keyword>
<dbReference type="PANTHER" id="PTHR46187">
    <property type="entry name" value="ALKALINE CERAMIDASE 3"/>
    <property type="match status" value="1"/>
</dbReference>
<keyword evidence="7" id="KW-0862">Zinc</keyword>
<feature type="transmembrane region" description="Helical" evidence="8">
    <location>
        <begin position="78"/>
        <end position="95"/>
    </location>
</feature>
<dbReference type="InterPro" id="IPR008901">
    <property type="entry name" value="ACER"/>
</dbReference>
<protein>
    <recommendedName>
        <fullName evidence="11">Alkaline ceramidase</fullName>
    </recommendedName>
</protein>
<organism evidence="9 10">
    <name type="scientific">Saxophila tyrrhenica</name>
    <dbReference type="NCBI Taxonomy" id="1690608"/>
    <lineage>
        <taxon>Eukaryota</taxon>
        <taxon>Fungi</taxon>
        <taxon>Dikarya</taxon>
        <taxon>Ascomycota</taxon>
        <taxon>Pezizomycotina</taxon>
        <taxon>Dothideomycetes</taxon>
        <taxon>Dothideomycetidae</taxon>
        <taxon>Mycosphaerellales</taxon>
        <taxon>Extremaceae</taxon>
        <taxon>Saxophila</taxon>
    </lineage>
</organism>
<evidence type="ECO:0000313" key="10">
    <source>
        <dbReference type="Proteomes" id="UP001337655"/>
    </source>
</evidence>
<feature type="binding site" evidence="7">
    <location>
        <position position="127"/>
    </location>
    <ligand>
        <name>Zn(2+)</name>
        <dbReference type="ChEBI" id="CHEBI:29105"/>
        <note>catalytic</note>
    </ligand>
</feature>
<comment type="cofactor">
    <cofactor evidence="7">
        <name>Zn(2+)</name>
        <dbReference type="ChEBI" id="CHEBI:29105"/>
    </cofactor>
</comment>
<evidence type="ECO:0000256" key="4">
    <source>
        <dbReference type="ARBA" id="ARBA00022801"/>
    </source>
</evidence>
<dbReference type="AlphaFoldDB" id="A0AAV9PPB6"/>
<evidence type="ECO:0008006" key="11">
    <source>
        <dbReference type="Google" id="ProtNLM"/>
    </source>
</evidence>
<dbReference type="PANTHER" id="PTHR46187:SF1">
    <property type="entry name" value="ALKALINE PHYTOCERAMIDASE"/>
    <property type="match status" value="1"/>
</dbReference>
<evidence type="ECO:0000256" key="3">
    <source>
        <dbReference type="ARBA" id="ARBA00022692"/>
    </source>
</evidence>
<evidence type="ECO:0000256" key="8">
    <source>
        <dbReference type="SAM" id="Phobius"/>
    </source>
</evidence>
<dbReference type="GO" id="GO:0046514">
    <property type="term" value="P:ceramide catabolic process"/>
    <property type="evidence" value="ECO:0007669"/>
    <property type="project" value="TreeGrafter"/>
</dbReference>
<keyword evidence="6 8" id="KW-0472">Membrane</keyword>
<evidence type="ECO:0000256" key="1">
    <source>
        <dbReference type="ARBA" id="ARBA00004141"/>
    </source>
</evidence>
<comment type="similarity">
    <text evidence="2">Belongs to the alkaline ceramidase family.</text>
</comment>
<keyword evidence="5 8" id="KW-1133">Transmembrane helix</keyword>
<dbReference type="GO" id="GO:0046872">
    <property type="term" value="F:metal ion binding"/>
    <property type="evidence" value="ECO:0007669"/>
    <property type="project" value="UniProtKB-KW"/>
</dbReference>
<sequence>MGCVLIKLFSFRQPKDIQRRNAAIISIGLTSFIIYHCVTDEFTLHIIIFLSLTFTVIWKTRKIIRETVQDSAQRKKMATLATFGTSTAFFAYFLWNIDVHCCSTVTRLQHRLGYPLGVLLELHGWWHILTALSSYTMIAMIEFLTCEGLDDSHGVGFLWPARAVLEDAAQAQFMNGNGHTKGS</sequence>
<accession>A0AAV9PPB6</accession>
<feature type="binding site" evidence="7">
    <location>
        <position position="123"/>
    </location>
    <ligand>
        <name>Zn(2+)</name>
        <dbReference type="ChEBI" id="CHEBI:29105"/>
        <note>catalytic</note>
    </ligand>
</feature>
<feature type="transmembrane region" description="Helical" evidence="8">
    <location>
        <begin position="21"/>
        <end position="36"/>
    </location>
</feature>
<dbReference type="EMBL" id="JAVRRT010000001">
    <property type="protein sequence ID" value="KAK5175128.1"/>
    <property type="molecule type" value="Genomic_DNA"/>
</dbReference>
<dbReference type="GO" id="GO:0005789">
    <property type="term" value="C:endoplasmic reticulum membrane"/>
    <property type="evidence" value="ECO:0007669"/>
    <property type="project" value="TreeGrafter"/>
</dbReference>
<evidence type="ECO:0000256" key="6">
    <source>
        <dbReference type="ARBA" id="ARBA00023136"/>
    </source>
</evidence>
<keyword evidence="4" id="KW-0378">Hydrolase</keyword>
<reference evidence="9 10" key="1">
    <citation type="submission" date="2023-08" db="EMBL/GenBank/DDBJ databases">
        <title>Black Yeasts Isolated from many extreme environments.</title>
        <authorList>
            <person name="Coleine C."/>
            <person name="Stajich J.E."/>
            <person name="Selbmann L."/>
        </authorList>
    </citation>
    <scope>NUCLEOTIDE SEQUENCE [LARGE SCALE GENOMIC DNA]</scope>
    <source>
        <strain evidence="9 10">CCFEE 5935</strain>
    </source>
</reference>
<gene>
    <name evidence="9" type="ORF">LTR77_000265</name>
</gene>
<evidence type="ECO:0000256" key="2">
    <source>
        <dbReference type="ARBA" id="ARBA00009780"/>
    </source>
</evidence>
<dbReference type="GO" id="GO:0016811">
    <property type="term" value="F:hydrolase activity, acting on carbon-nitrogen (but not peptide) bonds, in linear amides"/>
    <property type="evidence" value="ECO:0007669"/>
    <property type="project" value="InterPro"/>
</dbReference>
<comment type="subcellular location">
    <subcellularLocation>
        <location evidence="1">Membrane</location>
        <topology evidence="1">Multi-pass membrane protein</topology>
    </subcellularLocation>
</comment>
<name>A0AAV9PPB6_9PEZI</name>
<evidence type="ECO:0000313" key="9">
    <source>
        <dbReference type="EMBL" id="KAK5175128.1"/>
    </source>
</evidence>
<feature type="transmembrane region" description="Helical" evidence="8">
    <location>
        <begin position="42"/>
        <end position="58"/>
    </location>
</feature>
<dbReference type="GO" id="GO:0046513">
    <property type="term" value="P:ceramide biosynthetic process"/>
    <property type="evidence" value="ECO:0007669"/>
    <property type="project" value="TreeGrafter"/>
</dbReference>
<keyword evidence="7" id="KW-0479">Metal-binding</keyword>